<organism evidence="1 2">
    <name type="scientific">Schistosoma mattheei</name>
    <dbReference type="NCBI Taxonomy" id="31246"/>
    <lineage>
        <taxon>Eukaryota</taxon>
        <taxon>Metazoa</taxon>
        <taxon>Spiralia</taxon>
        <taxon>Lophotrochozoa</taxon>
        <taxon>Platyhelminthes</taxon>
        <taxon>Trematoda</taxon>
        <taxon>Digenea</taxon>
        <taxon>Strigeidida</taxon>
        <taxon>Schistosomatoidea</taxon>
        <taxon>Schistosomatidae</taxon>
        <taxon>Schistosoma</taxon>
    </lineage>
</organism>
<dbReference type="AlphaFoldDB" id="A0A183NLR2"/>
<dbReference type="PANTHER" id="PTHR33331:SF13">
    <property type="entry name" value="COILED-COIL DOMAIN CONTAINING 162"/>
    <property type="match status" value="1"/>
</dbReference>
<dbReference type="InterPro" id="IPR040401">
    <property type="entry name" value="CCDC162"/>
</dbReference>
<dbReference type="EMBL" id="UZAL01004922">
    <property type="protein sequence ID" value="VDO91482.1"/>
    <property type="molecule type" value="Genomic_DNA"/>
</dbReference>
<dbReference type="Pfam" id="PF20049">
    <property type="entry name" value="DUF6451"/>
    <property type="match status" value="1"/>
</dbReference>
<name>A0A183NLR2_9TREM</name>
<proteinExistence type="predicted"/>
<evidence type="ECO:0000313" key="2">
    <source>
        <dbReference type="Proteomes" id="UP000269396"/>
    </source>
</evidence>
<gene>
    <name evidence="1" type="ORF">SMTD_LOCUS3048</name>
</gene>
<accession>A0A183NLR2</accession>
<sequence>MTRIGKERVAFLQLKNIWNSGQLSTNIKVGIFNTNDETVLLVKELEFMQFAEVENHDDFYYHEEGRIHVKDQVGYWIVYDCALNDFK</sequence>
<dbReference type="PANTHER" id="PTHR33331">
    <property type="entry name" value="COILED-COIL DOMAIN-CONTAINING PROTEIN 162"/>
    <property type="match status" value="1"/>
</dbReference>
<reference evidence="1 2" key="1">
    <citation type="submission" date="2018-11" db="EMBL/GenBank/DDBJ databases">
        <authorList>
            <consortium name="Pathogen Informatics"/>
        </authorList>
    </citation>
    <scope>NUCLEOTIDE SEQUENCE [LARGE SCALE GENOMIC DNA]</scope>
    <source>
        <strain>Denwood</strain>
        <strain evidence="2">Zambia</strain>
    </source>
</reference>
<evidence type="ECO:0000313" key="1">
    <source>
        <dbReference type="EMBL" id="VDO91482.1"/>
    </source>
</evidence>
<dbReference type="Proteomes" id="UP000269396">
    <property type="component" value="Unassembled WGS sequence"/>
</dbReference>
<dbReference type="InterPro" id="IPR045609">
    <property type="entry name" value="DUF6451"/>
</dbReference>
<keyword evidence="2" id="KW-1185">Reference proteome</keyword>
<protein>
    <submittedName>
        <fullName evidence="1">Uncharacterized protein</fullName>
    </submittedName>
</protein>